<organism evidence="10 11">
    <name type="scientific">Candidatus Gottesmanbacteria bacterium GW2011_GWC2_39_8</name>
    <dbReference type="NCBI Taxonomy" id="1618450"/>
    <lineage>
        <taxon>Bacteria</taxon>
        <taxon>Candidatus Gottesmaniibacteriota</taxon>
    </lineage>
</organism>
<dbReference type="InterPro" id="IPR017871">
    <property type="entry name" value="ABC_transporter-like_CS"/>
</dbReference>
<evidence type="ECO:0000256" key="2">
    <source>
        <dbReference type="ARBA" id="ARBA00022692"/>
    </source>
</evidence>
<dbReference type="InterPro" id="IPR027417">
    <property type="entry name" value="P-loop_NTPase"/>
</dbReference>
<dbReference type="Gene3D" id="3.40.50.300">
    <property type="entry name" value="P-loop containing nucleotide triphosphate hydrolases"/>
    <property type="match status" value="1"/>
</dbReference>
<dbReference type="PANTHER" id="PTHR43394:SF1">
    <property type="entry name" value="ATP-BINDING CASSETTE SUB-FAMILY B MEMBER 10, MITOCHONDRIAL"/>
    <property type="match status" value="1"/>
</dbReference>
<dbReference type="Pfam" id="PF00005">
    <property type="entry name" value="ABC_tran"/>
    <property type="match status" value="1"/>
</dbReference>
<feature type="domain" description="ABC transmembrane type-1" evidence="9">
    <location>
        <begin position="19"/>
        <end position="306"/>
    </location>
</feature>
<comment type="caution">
    <text evidence="10">The sequence shown here is derived from an EMBL/GenBank/DDBJ whole genome shotgun (WGS) entry which is preliminary data.</text>
</comment>
<keyword evidence="6 7" id="KW-0472">Membrane</keyword>
<dbReference type="InterPro" id="IPR036640">
    <property type="entry name" value="ABC1_TM_sf"/>
</dbReference>
<evidence type="ECO:0000313" key="10">
    <source>
        <dbReference type="EMBL" id="KKR32851.1"/>
    </source>
</evidence>
<dbReference type="GO" id="GO:0016887">
    <property type="term" value="F:ATP hydrolysis activity"/>
    <property type="evidence" value="ECO:0007669"/>
    <property type="project" value="InterPro"/>
</dbReference>
<evidence type="ECO:0000256" key="5">
    <source>
        <dbReference type="ARBA" id="ARBA00022989"/>
    </source>
</evidence>
<keyword evidence="5 7" id="KW-1133">Transmembrane helix</keyword>
<dbReference type="Proteomes" id="UP000034539">
    <property type="component" value="Unassembled WGS sequence"/>
</dbReference>
<dbReference type="InterPro" id="IPR039421">
    <property type="entry name" value="Type_1_exporter"/>
</dbReference>
<reference evidence="10 11" key="1">
    <citation type="journal article" date="2015" name="Nature">
        <title>rRNA introns, odd ribosomes, and small enigmatic genomes across a large radiation of phyla.</title>
        <authorList>
            <person name="Brown C.T."/>
            <person name="Hug L.A."/>
            <person name="Thomas B.C."/>
            <person name="Sharon I."/>
            <person name="Castelle C.J."/>
            <person name="Singh A."/>
            <person name="Wilkins M.J."/>
            <person name="Williams K.H."/>
            <person name="Banfield J.F."/>
        </authorList>
    </citation>
    <scope>NUCLEOTIDE SEQUENCE [LARGE SCALE GENOMIC DNA]</scope>
</reference>
<evidence type="ECO:0000259" key="8">
    <source>
        <dbReference type="PROSITE" id="PS50893"/>
    </source>
</evidence>
<dbReference type="PROSITE" id="PS50929">
    <property type="entry name" value="ABC_TM1F"/>
    <property type="match status" value="1"/>
</dbReference>
<dbReference type="PROSITE" id="PS00211">
    <property type="entry name" value="ABC_TRANSPORTER_1"/>
    <property type="match status" value="1"/>
</dbReference>
<evidence type="ECO:0000256" key="1">
    <source>
        <dbReference type="ARBA" id="ARBA00004651"/>
    </source>
</evidence>
<sequence>MKEIWKIITYTKSFKSFYILMGITVIALALLNQVSPLLTKQIVDLIVARIQGKPSPVELVLVLLAIILVSDIVITVLTDVSGYISDVMSARLNKHLSEKYFSHVLSLSIDYFDNEITGQIVNKLDRGIANITELINQSTNNFLPFFVSTAFTLIIIGYFSWPLAVLLFFLFPAYVYISHKSSIAWGKKEGAKNAIMDVTSGRVFEAISSIRVVKSFIQEAIELKFFNNERQKVVDLAKAQSREWHLYDFYRRLVLDLVMFSVFGYIVYSTFLGKFTIGEMTLLLQLANQARFPLFAMSFIIGQIQQAQAGSKDFFKVLDTAVSIKDKREAAILKRARGNIAFNNVSFSYSKGSEVLRNISFHVNPGNKLAIVGESGEGKSTIASLLLRFYETEQGSITIDGVNIQDLTQVSLRKNIGVVFQDTFLFSGSVYDNIRYSKDNATREDVERVAKIANAHEFIKKLPKGYDTEIGERGIKLSGGQKQRIAIARALLKDPPILIFDEATSSLDSKAEFEVQKALNKLMEGRTTIIIAHRLSTIRNVDQIVVIKGGKLVEQGTPDELEKINGIYAELLSYQALGTIPEKKLKQFFIEAG</sequence>
<dbReference type="InterPro" id="IPR003439">
    <property type="entry name" value="ABC_transporter-like_ATP-bd"/>
</dbReference>
<feature type="transmembrane region" description="Helical" evidence="7">
    <location>
        <begin position="59"/>
        <end position="84"/>
    </location>
</feature>
<dbReference type="EMBL" id="LBXN01000030">
    <property type="protein sequence ID" value="KKR32851.1"/>
    <property type="molecule type" value="Genomic_DNA"/>
</dbReference>
<gene>
    <name evidence="10" type="ORF">UT63_C0030G0009</name>
</gene>
<feature type="transmembrane region" description="Helical" evidence="7">
    <location>
        <begin position="253"/>
        <end position="271"/>
    </location>
</feature>
<dbReference type="SMART" id="SM00382">
    <property type="entry name" value="AAA"/>
    <property type="match status" value="1"/>
</dbReference>
<proteinExistence type="predicted"/>
<protein>
    <submittedName>
        <fullName evidence="10">ABC transporter-related protein</fullName>
    </submittedName>
</protein>
<evidence type="ECO:0000256" key="3">
    <source>
        <dbReference type="ARBA" id="ARBA00022741"/>
    </source>
</evidence>
<dbReference type="PROSITE" id="PS50893">
    <property type="entry name" value="ABC_TRANSPORTER_2"/>
    <property type="match status" value="1"/>
</dbReference>
<dbReference type="GO" id="GO:0005886">
    <property type="term" value="C:plasma membrane"/>
    <property type="evidence" value="ECO:0007669"/>
    <property type="project" value="UniProtKB-SubCell"/>
</dbReference>
<evidence type="ECO:0000259" key="9">
    <source>
        <dbReference type="PROSITE" id="PS50929"/>
    </source>
</evidence>
<dbReference type="GO" id="GO:0015421">
    <property type="term" value="F:ABC-type oligopeptide transporter activity"/>
    <property type="evidence" value="ECO:0007669"/>
    <property type="project" value="TreeGrafter"/>
</dbReference>
<dbReference type="AlphaFoldDB" id="A0A0G0Q675"/>
<feature type="domain" description="ABC transporter" evidence="8">
    <location>
        <begin position="340"/>
        <end position="574"/>
    </location>
</feature>
<dbReference type="InterPro" id="IPR011527">
    <property type="entry name" value="ABC1_TM_dom"/>
</dbReference>
<dbReference type="Pfam" id="PF00664">
    <property type="entry name" value="ABC_membrane"/>
    <property type="match status" value="1"/>
</dbReference>
<evidence type="ECO:0000256" key="6">
    <source>
        <dbReference type="ARBA" id="ARBA00023136"/>
    </source>
</evidence>
<dbReference type="SUPFAM" id="SSF90123">
    <property type="entry name" value="ABC transporter transmembrane region"/>
    <property type="match status" value="1"/>
</dbReference>
<dbReference type="InterPro" id="IPR003593">
    <property type="entry name" value="AAA+_ATPase"/>
</dbReference>
<dbReference type="GO" id="GO:0005524">
    <property type="term" value="F:ATP binding"/>
    <property type="evidence" value="ECO:0007669"/>
    <property type="project" value="UniProtKB-KW"/>
</dbReference>
<feature type="transmembrane region" description="Helical" evidence="7">
    <location>
        <begin position="17"/>
        <end position="38"/>
    </location>
</feature>
<feature type="transmembrane region" description="Helical" evidence="7">
    <location>
        <begin position="150"/>
        <end position="177"/>
    </location>
</feature>
<keyword evidence="3" id="KW-0547">Nucleotide-binding</keyword>
<dbReference type="SUPFAM" id="SSF52540">
    <property type="entry name" value="P-loop containing nucleoside triphosphate hydrolases"/>
    <property type="match status" value="1"/>
</dbReference>
<evidence type="ECO:0000313" key="11">
    <source>
        <dbReference type="Proteomes" id="UP000034539"/>
    </source>
</evidence>
<dbReference type="CDD" id="cd07346">
    <property type="entry name" value="ABC_6TM_exporters"/>
    <property type="match status" value="1"/>
</dbReference>
<dbReference type="Gene3D" id="1.20.1560.10">
    <property type="entry name" value="ABC transporter type 1, transmembrane domain"/>
    <property type="match status" value="1"/>
</dbReference>
<name>A0A0G0Q675_9BACT</name>
<dbReference type="FunFam" id="3.40.50.300:FF:000218">
    <property type="entry name" value="Multidrug ABC transporter ATP-binding protein"/>
    <property type="match status" value="1"/>
</dbReference>
<dbReference type="PANTHER" id="PTHR43394">
    <property type="entry name" value="ATP-DEPENDENT PERMEASE MDL1, MITOCHONDRIAL"/>
    <property type="match status" value="1"/>
</dbReference>
<keyword evidence="4" id="KW-0067">ATP-binding</keyword>
<evidence type="ECO:0000256" key="7">
    <source>
        <dbReference type="SAM" id="Phobius"/>
    </source>
</evidence>
<accession>A0A0G0Q675</accession>
<comment type="subcellular location">
    <subcellularLocation>
        <location evidence="1">Cell membrane</location>
        <topology evidence="1">Multi-pass membrane protein</topology>
    </subcellularLocation>
</comment>
<evidence type="ECO:0000256" key="4">
    <source>
        <dbReference type="ARBA" id="ARBA00022840"/>
    </source>
</evidence>
<keyword evidence="2 7" id="KW-0812">Transmembrane</keyword>